<sequence length="582" mass="62491">MAQFQVGLSMAGAISAGAYTAGVVDFLCEALSEWEKVRGQADIPQHRTAITVMSGASAGGIITALLPVALADGIKPVTRPAGAMPPGGTAPNPNLYTLPALYRAWVERPTLFEDPKGGLLGLRDLADSKAPVCSALDTTILDEVCAEALQPRSGGQAAPHPWIGSKLHLFLTVSNLHGVPYGVAFSGTDARGEAISDLHVIQLHGDRVHFALSNVGAAVMSSVWADQDPATTLDIGELFHGGALPPAWVEFGQAALATSAFPIGLKARLLSRPSADIANLQWPIERPALTRILPAFPKTPVGATYGFANVDGGMINNEPFEFAHWTLLQDPTQSVHNESKGAKADRAILMIDPFPEAPAFDFDEKQDNSLVWVLKKLVPTLTQQARFKLEELVAAADEDRFSRFMIQPERGNATASVSGERAIACGLLGGFGGFLDRRLRAHDYQLGRRNCQWFLRHSFCLPPENPLVAGGDWTAPAKARFQTKDGKGTTYHPIIPLLGTANLEVPAPAWPSLEPGIVDTLMQHARERADAVVDRLIDTQISSWVLRQVANAAWSMGLRSWALGMIKDKAVADLKARGHIPP</sequence>
<dbReference type="InterPro" id="IPR016035">
    <property type="entry name" value="Acyl_Trfase/lysoPLipase"/>
</dbReference>
<comment type="caution">
    <text evidence="2">Lacks conserved residue(s) required for the propagation of feature annotation.</text>
</comment>
<gene>
    <name evidence="4" type="ORF">FRZ44_05020</name>
</gene>
<protein>
    <recommendedName>
        <fullName evidence="3">PNPLA domain-containing protein</fullName>
    </recommendedName>
</protein>
<dbReference type="PROSITE" id="PS51635">
    <property type="entry name" value="PNPLA"/>
    <property type="match status" value="1"/>
</dbReference>
<organism evidence="4 5">
    <name type="scientific">Hypericibacter terrae</name>
    <dbReference type="NCBI Taxonomy" id="2602015"/>
    <lineage>
        <taxon>Bacteria</taxon>
        <taxon>Pseudomonadati</taxon>
        <taxon>Pseudomonadota</taxon>
        <taxon>Alphaproteobacteria</taxon>
        <taxon>Rhodospirillales</taxon>
        <taxon>Dongiaceae</taxon>
        <taxon>Hypericibacter</taxon>
    </lineage>
</organism>
<evidence type="ECO:0000313" key="4">
    <source>
        <dbReference type="EMBL" id="QEX15222.1"/>
    </source>
</evidence>
<evidence type="ECO:0000313" key="5">
    <source>
        <dbReference type="Proteomes" id="UP000326202"/>
    </source>
</evidence>
<dbReference type="AlphaFoldDB" id="A0A5J6MD20"/>
<keyword evidence="2" id="KW-0442">Lipid degradation</keyword>
<dbReference type="KEGG" id="htq:FRZ44_05020"/>
<dbReference type="RefSeq" id="WP_151175696.1">
    <property type="nucleotide sequence ID" value="NZ_CP042906.1"/>
</dbReference>
<feature type="domain" description="PNPLA" evidence="3">
    <location>
        <begin position="8"/>
        <end position="324"/>
    </location>
</feature>
<dbReference type="InterPro" id="IPR002641">
    <property type="entry name" value="PNPLA_dom"/>
</dbReference>
<keyword evidence="2" id="KW-0378">Hydrolase</keyword>
<feature type="short sequence motif" description="DGA/G" evidence="2">
    <location>
        <begin position="311"/>
        <end position="313"/>
    </location>
</feature>
<feature type="active site" description="Proton acceptor" evidence="2">
    <location>
        <position position="311"/>
    </location>
</feature>
<proteinExistence type="predicted"/>
<reference evidence="4 5" key="1">
    <citation type="submission" date="2019-08" db="EMBL/GenBank/DDBJ databases">
        <title>Hyperibacter terrae gen. nov., sp. nov. and Hyperibacter viscosus sp. nov., two new members in the family Rhodospirillaceae isolated from the rhizosphere of Hypericum perforatum.</title>
        <authorList>
            <person name="Noviana Z."/>
        </authorList>
    </citation>
    <scope>NUCLEOTIDE SEQUENCE [LARGE SCALE GENOMIC DNA]</scope>
    <source>
        <strain evidence="4 5">R5913</strain>
    </source>
</reference>
<evidence type="ECO:0000256" key="1">
    <source>
        <dbReference type="ARBA" id="ARBA00023098"/>
    </source>
</evidence>
<evidence type="ECO:0000256" key="2">
    <source>
        <dbReference type="PROSITE-ProRule" id="PRU01161"/>
    </source>
</evidence>
<dbReference type="GO" id="GO:0016042">
    <property type="term" value="P:lipid catabolic process"/>
    <property type="evidence" value="ECO:0007669"/>
    <property type="project" value="UniProtKB-UniRule"/>
</dbReference>
<dbReference type="SUPFAM" id="SSF52151">
    <property type="entry name" value="FabD/lysophospholipase-like"/>
    <property type="match status" value="1"/>
</dbReference>
<accession>A0A5J6MD20</accession>
<feature type="short sequence motif" description="GXSXG" evidence="2">
    <location>
        <begin position="55"/>
        <end position="59"/>
    </location>
</feature>
<dbReference type="GO" id="GO:0016787">
    <property type="term" value="F:hydrolase activity"/>
    <property type="evidence" value="ECO:0007669"/>
    <property type="project" value="UniProtKB-UniRule"/>
</dbReference>
<dbReference type="Proteomes" id="UP000326202">
    <property type="component" value="Chromosome"/>
</dbReference>
<keyword evidence="5" id="KW-1185">Reference proteome</keyword>
<dbReference type="OrthoDB" id="1488362at2"/>
<name>A0A5J6MD20_9PROT</name>
<keyword evidence="1 2" id="KW-0443">Lipid metabolism</keyword>
<evidence type="ECO:0000259" key="3">
    <source>
        <dbReference type="PROSITE" id="PS51635"/>
    </source>
</evidence>
<dbReference type="EMBL" id="CP042906">
    <property type="protein sequence ID" value="QEX15222.1"/>
    <property type="molecule type" value="Genomic_DNA"/>
</dbReference>
<feature type="active site" description="Nucleophile" evidence="2">
    <location>
        <position position="57"/>
    </location>
</feature>